<feature type="active site" description="Proton acceptor" evidence="8">
    <location>
        <position position="209"/>
    </location>
</feature>
<dbReference type="GO" id="GO:0008837">
    <property type="term" value="F:diaminopimelate epimerase activity"/>
    <property type="evidence" value="ECO:0007669"/>
    <property type="project" value="UniProtKB-UniRule"/>
</dbReference>
<comment type="similarity">
    <text evidence="2 8">Belongs to the diaminopimelate epimerase family.</text>
</comment>
<dbReference type="EC" id="5.1.1.7" evidence="3 8"/>
<organism evidence="10 11">
    <name type="scientific">Zymomonas mobilis subsp. pomaceae (strain ATCC 29192 / DSM 22645 / JCM 10191 / CCUG 17912 / NBRC 13757 / NCIMB 11200 / NRRL B-4491 / Barker I)</name>
    <dbReference type="NCBI Taxonomy" id="579138"/>
    <lineage>
        <taxon>Bacteria</taxon>
        <taxon>Pseudomonadati</taxon>
        <taxon>Pseudomonadota</taxon>
        <taxon>Alphaproteobacteria</taxon>
        <taxon>Sphingomonadales</taxon>
        <taxon>Zymomonadaceae</taxon>
        <taxon>Zymomonas</taxon>
    </lineage>
</organism>
<comment type="pathway">
    <text evidence="1 8">Amino-acid biosynthesis; L-lysine biosynthesis via DAP pathway; DL-2,6-diaminopimelate from LL-2,6-diaminopimelate: step 1/1.</text>
</comment>
<keyword evidence="8" id="KW-0963">Cytoplasm</keyword>
<proteinExistence type="inferred from homology"/>
<feature type="binding site" evidence="8">
    <location>
        <position position="149"/>
    </location>
    <ligand>
        <name>substrate</name>
    </ligand>
</feature>
<evidence type="ECO:0000256" key="4">
    <source>
        <dbReference type="ARBA" id="ARBA00022605"/>
    </source>
</evidence>
<feature type="binding site" evidence="8">
    <location>
        <position position="65"/>
    </location>
    <ligand>
        <name>substrate</name>
    </ligand>
</feature>
<feature type="binding site" evidence="8">
    <location>
        <position position="182"/>
    </location>
    <ligand>
        <name>substrate</name>
    </ligand>
</feature>
<evidence type="ECO:0000256" key="6">
    <source>
        <dbReference type="ARBA" id="ARBA00023235"/>
    </source>
</evidence>
<evidence type="ECO:0000256" key="2">
    <source>
        <dbReference type="ARBA" id="ARBA00010219"/>
    </source>
</evidence>
<protein>
    <recommendedName>
        <fullName evidence="3 8">Diaminopimelate epimerase</fullName>
        <shortName evidence="8">DAP epimerase</shortName>
        <ecNumber evidence="3 8">5.1.1.7</ecNumber>
    </recommendedName>
    <alternativeName>
        <fullName evidence="8">PLP-independent amino acid racemase</fullName>
    </alternativeName>
</protein>
<keyword evidence="4 8" id="KW-0028">Amino-acid biosynthesis</keyword>
<name>F8EU37_ZYMMT</name>
<dbReference type="UniPathway" id="UPA00034">
    <property type="reaction ID" value="UER00025"/>
</dbReference>
<feature type="binding site" evidence="8">
    <location>
        <begin position="75"/>
        <end position="76"/>
    </location>
    <ligand>
        <name>substrate</name>
    </ligand>
</feature>
<evidence type="ECO:0000313" key="10">
    <source>
        <dbReference type="EMBL" id="AEI37117.1"/>
    </source>
</evidence>
<feature type="active site" description="Proton donor" evidence="8">
    <location>
        <position position="74"/>
    </location>
</feature>
<dbReference type="HOGENOM" id="CLU_053306_1_0_5"/>
<feature type="site" description="Could be important to modulate the pK values of the two catalytic cysteine residues" evidence="8">
    <location>
        <position position="200"/>
    </location>
</feature>
<dbReference type="RefSeq" id="WP_013933517.1">
    <property type="nucleotide sequence ID" value="NC_015709.1"/>
</dbReference>
<dbReference type="KEGG" id="zmp:Zymop_0214"/>
<feature type="site" description="Could be important to modulate the pK values of the two catalytic cysteine residues" evidence="8">
    <location>
        <position position="151"/>
    </location>
</feature>
<dbReference type="EMBL" id="CP002865">
    <property type="protein sequence ID" value="AEI37117.1"/>
    <property type="molecule type" value="Genomic_DNA"/>
</dbReference>
<dbReference type="PANTHER" id="PTHR31689:SF0">
    <property type="entry name" value="DIAMINOPIMELATE EPIMERASE"/>
    <property type="match status" value="1"/>
</dbReference>
<dbReference type="PROSITE" id="PS01326">
    <property type="entry name" value="DAP_EPIMERASE"/>
    <property type="match status" value="1"/>
</dbReference>
<dbReference type="Pfam" id="PF01678">
    <property type="entry name" value="DAP_epimerase"/>
    <property type="match status" value="2"/>
</dbReference>
<evidence type="ECO:0000256" key="9">
    <source>
        <dbReference type="PROSITE-ProRule" id="PRU10125"/>
    </source>
</evidence>
<comment type="catalytic activity">
    <reaction evidence="7 8">
        <text>(2S,6S)-2,6-diaminopimelate = meso-2,6-diaminopimelate</text>
        <dbReference type="Rhea" id="RHEA:15393"/>
        <dbReference type="ChEBI" id="CHEBI:57609"/>
        <dbReference type="ChEBI" id="CHEBI:57791"/>
        <dbReference type="EC" id="5.1.1.7"/>
    </reaction>
</comment>
<keyword evidence="5 8" id="KW-0457">Lysine biosynthesis</keyword>
<feature type="binding site" evidence="8">
    <location>
        <begin position="200"/>
        <end position="201"/>
    </location>
    <ligand>
        <name>substrate</name>
    </ligand>
</feature>
<comment type="subcellular location">
    <subcellularLocation>
        <location evidence="8">Cytoplasm</location>
    </subcellularLocation>
</comment>
<dbReference type="GO" id="GO:0009089">
    <property type="term" value="P:lysine biosynthetic process via diaminopimelate"/>
    <property type="evidence" value="ECO:0007669"/>
    <property type="project" value="UniProtKB-UniRule"/>
</dbReference>
<dbReference type="Proteomes" id="UP000000491">
    <property type="component" value="Chromosome"/>
</dbReference>
<sequence>MTFSFHKMHGLGNDFIILDARKTPIQMNAARAQALSNRHTGIGCDQLIIIGTGDEQADVSMQIWNADGSEVEACGNATRCVPVFIGHDVIIRTAAGLLDARLADEGACVDMGQPRFSWQEIPLEYAMDTLALPVAWGNLKQPTAVNIGNPHLVFVVEDVDAIDFGQLGPIIEYDPLFPERINVNIVMVVGKNHLKMRTWERGAGLTRACGTGACATFAVTKKRGLVSGKTLIDLPGGQLLLNDNEKGHIIMQGPAQYVFKGEADWANFS</sequence>
<feature type="binding site" evidence="8">
    <location>
        <position position="46"/>
    </location>
    <ligand>
        <name>substrate</name>
    </ligand>
</feature>
<evidence type="ECO:0000256" key="8">
    <source>
        <dbReference type="HAMAP-Rule" id="MF_00197"/>
    </source>
</evidence>
<evidence type="ECO:0000256" key="1">
    <source>
        <dbReference type="ARBA" id="ARBA00005196"/>
    </source>
</evidence>
<dbReference type="SUPFAM" id="SSF54506">
    <property type="entry name" value="Diaminopimelate epimerase-like"/>
    <property type="match status" value="2"/>
</dbReference>
<dbReference type="NCBIfam" id="TIGR00652">
    <property type="entry name" value="DapF"/>
    <property type="match status" value="1"/>
</dbReference>
<reference evidence="10 11" key="1">
    <citation type="journal article" date="2011" name="J. Bacteriol.">
        <title>Genome sequence of the ethanol-producing Zymomonas mobilis subsp. pomaceae lectotype strain ATCC 29192.</title>
        <authorList>
            <person name="Kouvelis V.N."/>
            <person name="Davenport K.W."/>
            <person name="Brettin T.S."/>
            <person name="Bruce D."/>
            <person name="Detter C."/>
            <person name="Han C.S."/>
            <person name="Nolan M."/>
            <person name="Tapia R."/>
            <person name="Damoulaki A."/>
            <person name="Kyrpides N.C."/>
            <person name="Typas M.A."/>
            <person name="Pappas K.M."/>
        </authorList>
    </citation>
    <scope>NUCLEOTIDE SEQUENCE [LARGE SCALE GENOMIC DNA]</scope>
    <source>
        <strain evidence="11">ATCC 29192 / DSM 22645 / JCM 10191 / CCUG 17912 / NBRC 13757 / NCIMB 11200 / NRRL B-4491 / Barker I</strain>
    </source>
</reference>
<dbReference type="eggNOG" id="COG0253">
    <property type="taxonomic scope" value="Bacteria"/>
</dbReference>
<dbReference type="GO" id="GO:0005829">
    <property type="term" value="C:cytosol"/>
    <property type="evidence" value="ECO:0007669"/>
    <property type="project" value="TreeGrafter"/>
</dbReference>
<feature type="active site" evidence="9">
    <location>
        <position position="74"/>
    </location>
</feature>
<feature type="binding site" evidence="8">
    <location>
        <begin position="210"/>
        <end position="211"/>
    </location>
    <ligand>
        <name>substrate</name>
    </ligand>
</feature>
<dbReference type="STRING" id="579138.Zymop_0214"/>
<comment type="function">
    <text evidence="8">Catalyzes the stereoinversion of LL-2,6-diaminopimelate (L,L-DAP) to meso-diaminopimelate (meso-DAP), a precursor of L-lysine and an essential component of the bacterial peptidoglycan.</text>
</comment>
<dbReference type="PANTHER" id="PTHR31689">
    <property type="entry name" value="DIAMINOPIMELATE EPIMERASE, CHLOROPLASTIC"/>
    <property type="match status" value="1"/>
</dbReference>
<gene>
    <name evidence="8" type="primary">dapF</name>
    <name evidence="10" type="ordered locus">Zymop_0214</name>
</gene>
<dbReference type="PATRIC" id="fig|579138.3.peg.228"/>
<feature type="binding site" evidence="8">
    <location>
        <position position="13"/>
    </location>
    <ligand>
        <name>substrate</name>
    </ligand>
</feature>
<dbReference type="InterPro" id="IPR001653">
    <property type="entry name" value="DAP_epimerase_DapF"/>
</dbReference>
<evidence type="ECO:0000256" key="7">
    <source>
        <dbReference type="ARBA" id="ARBA00051712"/>
    </source>
</evidence>
<evidence type="ECO:0000256" key="3">
    <source>
        <dbReference type="ARBA" id="ARBA00013080"/>
    </source>
</evidence>
<evidence type="ECO:0000313" key="11">
    <source>
        <dbReference type="Proteomes" id="UP000000491"/>
    </source>
</evidence>
<dbReference type="AlphaFoldDB" id="F8EU37"/>
<accession>F8EU37</accession>
<evidence type="ECO:0000256" key="5">
    <source>
        <dbReference type="ARBA" id="ARBA00023154"/>
    </source>
</evidence>
<comment type="subunit">
    <text evidence="8">Homodimer.</text>
</comment>
<dbReference type="Gene3D" id="3.10.310.10">
    <property type="entry name" value="Diaminopimelate Epimerase, Chain A, domain 1"/>
    <property type="match status" value="2"/>
</dbReference>
<dbReference type="HAMAP" id="MF_00197">
    <property type="entry name" value="DAP_epimerase"/>
    <property type="match status" value="1"/>
</dbReference>
<dbReference type="InterPro" id="IPR018510">
    <property type="entry name" value="DAP_epimerase_AS"/>
</dbReference>
<keyword evidence="6 8" id="KW-0413">Isomerase</keyword>